<dbReference type="InterPro" id="IPR015943">
    <property type="entry name" value="WD40/YVTN_repeat-like_dom_sf"/>
</dbReference>
<dbReference type="OrthoDB" id="799853at2"/>
<accession>A0A3E2NY98</accession>
<organism evidence="1 2">
    <name type="scientific">Mucilaginibacter terrenus</name>
    <dbReference type="NCBI Taxonomy" id="2482727"/>
    <lineage>
        <taxon>Bacteria</taxon>
        <taxon>Pseudomonadati</taxon>
        <taxon>Bacteroidota</taxon>
        <taxon>Sphingobacteriia</taxon>
        <taxon>Sphingobacteriales</taxon>
        <taxon>Sphingobacteriaceae</taxon>
        <taxon>Mucilaginibacter</taxon>
    </lineage>
</organism>
<comment type="caution">
    <text evidence="1">The sequence shown here is derived from an EMBL/GenBank/DDBJ whole genome shotgun (WGS) entry which is preliminary data.</text>
</comment>
<dbReference type="RefSeq" id="WP_117382726.1">
    <property type="nucleotide sequence ID" value="NZ_QWDE01000001.1"/>
</dbReference>
<dbReference type="AlphaFoldDB" id="A0A3E2NY98"/>
<evidence type="ECO:0000313" key="1">
    <source>
        <dbReference type="EMBL" id="RFZ85830.1"/>
    </source>
</evidence>
<keyword evidence="2" id="KW-1185">Reference proteome</keyword>
<protein>
    <recommendedName>
        <fullName evidence="3">Histidine kinase</fullName>
    </recommendedName>
</protein>
<proteinExistence type="predicted"/>
<evidence type="ECO:0000313" key="2">
    <source>
        <dbReference type="Proteomes" id="UP000260823"/>
    </source>
</evidence>
<dbReference type="SUPFAM" id="SSF63829">
    <property type="entry name" value="Calcium-dependent phosphotriesterase"/>
    <property type="match status" value="1"/>
</dbReference>
<dbReference type="EMBL" id="QWDE01000001">
    <property type="protein sequence ID" value="RFZ85830.1"/>
    <property type="molecule type" value="Genomic_DNA"/>
</dbReference>
<dbReference type="InterPro" id="IPR011110">
    <property type="entry name" value="Reg_prop"/>
</dbReference>
<gene>
    <name evidence="1" type="ORF">DYU05_09625</name>
</gene>
<dbReference type="Pfam" id="PF07494">
    <property type="entry name" value="Reg_prop"/>
    <property type="match status" value="1"/>
</dbReference>
<dbReference type="Proteomes" id="UP000260823">
    <property type="component" value="Unassembled WGS sequence"/>
</dbReference>
<name>A0A3E2NY98_9SPHI</name>
<reference evidence="1 2" key="1">
    <citation type="submission" date="2018-08" db="EMBL/GenBank/DDBJ databases">
        <title>Mucilaginibacter terrae sp. nov., isolated from manganese diggings.</title>
        <authorList>
            <person name="Huang Y."/>
            <person name="Zhou Z."/>
        </authorList>
    </citation>
    <scope>NUCLEOTIDE SEQUENCE [LARGE SCALE GENOMIC DNA]</scope>
    <source>
        <strain evidence="1 2">ZH6</strain>
    </source>
</reference>
<dbReference type="Gene3D" id="2.130.10.10">
    <property type="entry name" value="YVTN repeat-like/Quinoprotein amine dehydrogenase"/>
    <property type="match status" value="2"/>
</dbReference>
<evidence type="ECO:0008006" key="3">
    <source>
        <dbReference type="Google" id="ProtNLM"/>
    </source>
</evidence>
<sequence>MKHFTLFSLVVLICFSSSCKKDQPQSPAPAPTPTTYPEWVTYSTTNSALPNDQVNAITVSKDNVKWVATAGGLASLTGDQWNIYNKVNTALPSDMIQAVAVENDGSVWVGTDNGLARLHNKQWSVYTMSNSILPNNNIKCITHDAAHNTTWIATDDGIVKVSDGKWDNIEEYNVKLSLTTDRDGALWAGVFNDFAFIAMIKKYANGRWTTYRLDQMGYTSAIPYDIEIGRDNNPVAVLGGTVVKAAIKFNGTSWDELTRPEQARGLRTMVVNDDAVWVGGATFSRFGDKKAPLISLPGTDSPILSMALDNNGRKWLGTYYGGVVVYNPKM</sequence>
<dbReference type="PROSITE" id="PS51257">
    <property type="entry name" value="PROKAR_LIPOPROTEIN"/>
    <property type="match status" value="1"/>
</dbReference>